<gene>
    <name evidence="1" type="ORF">GMA92_13140</name>
</gene>
<dbReference type="Gene3D" id="3.40.630.30">
    <property type="match status" value="1"/>
</dbReference>
<dbReference type="RefSeq" id="WP_006783198.1">
    <property type="nucleotide sequence ID" value="NZ_CABJBH010000010.1"/>
</dbReference>
<proteinExistence type="predicted"/>
<dbReference type="GO" id="GO:0016747">
    <property type="term" value="F:acyltransferase activity, transferring groups other than amino-acyl groups"/>
    <property type="evidence" value="ECO:0007669"/>
    <property type="project" value="InterPro"/>
</dbReference>
<organism evidence="1 2">
    <name type="scientific">Turicibacter sanguinis</name>
    <dbReference type="NCBI Taxonomy" id="154288"/>
    <lineage>
        <taxon>Bacteria</taxon>
        <taxon>Bacillati</taxon>
        <taxon>Bacillota</taxon>
        <taxon>Erysipelotrichia</taxon>
        <taxon>Erysipelotrichales</taxon>
        <taxon>Turicibacteraceae</taxon>
        <taxon>Turicibacter</taxon>
    </lineage>
</organism>
<dbReference type="InterPro" id="IPR051531">
    <property type="entry name" value="N-acetyltransferase"/>
</dbReference>
<dbReference type="InterPro" id="IPR016181">
    <property type="entry name" value="Acyl_CoA_acyltransferase"/>
</dbReference>
<reference evidence="1 2" key="1">
    <citation type="journal article" date="2019" name="Nat. Med.">
        <title>A library of human gut bacterial isolates paired with longitudinal multiomics data enables mechanistic microbiome research.</title>
        <authorList>
            <person name="Poyet M."/>
            <person name="Groussin M."/>
            <person name="Gibbons S.M."/>
            <person name="Avila-Pacheco J."/>
            <person name="Jiang X."/>
            <person name="Kearney S.M."/>
            <person name="Perrotta A.R."/>
            <person name="Berdy B."/>
            <person name="Zhao S."/>
            <person name="Lieberman T.D."/>
            <person name="Swanson P.K."/>
            <person name="Smith M."/>
            <person name="Roesemann S."/>
            <person name="Alexander J.E."/>
            <person name="Rich S.A."/>
            <person name="Livny J."/>
            <person name="Vlamakis H."/>
            <person name="Clish C."/>
            <person name="Bullock K."/>
            <person name="Deik A."/>
            <person name="Scott J."/>
            <person name="Pierce K.A."/>
            <person name="Xavier R.J."/>
            <person name="Alm E.J."/>
        </authorList>
    </citation>
    <scope>NUCLEOTIDE SEQUENCE [LARGE SCALE GENOMIC DNA]</scope>
    <source>
        <strain evidence="1 2">BIOML-A198</strain>
    </source>
</reference>
<evidence type="ECO:0000313" key="1">
    <source>
        <dbReference type="EMBL" id="MTK22357.1"/>
    </source>
</evidence>
<dbReference type="InterPro" id="IPR000182">
    <property type="entry name" value="GNAT_dom"/>
</dbReference>
<name>A0A173TM75_9FIRM</name>
<comment type="caution">
    <text evidence="1">The sequence shown here is derived from an EMBL/GenBank/DDBJ whole genome shotgun (WGS) entry which is preliminary data.</text>
</comment>
<evidence type="ECO:0000313" key="2">
    <source>
        <dbReference type="Proteomes" id="UP000487649"/>
    </source>
</evidence>
<dbReference type="Pfam" id="PF13302">
    <property type="entry name" value="Acetyltransf_3"/>
    <property type="match status" value="1"/>
</dbReference>
<dbReference type="SUPFAM" id="SSF55729">
    <property type="entry name" value="Acyl-CoA N-acyltransferases (Nat)"/>
    <property type="match status" value="1"/>
</dbReference>
<dbReference type="Proteomes" id="UP000487649">
    <property type="component" value="Unassembled WGS sequence"/>
</dbReference>
<dbReference type="PROSITE" id="PS51186">
    <property type="entry name" value="GNAT"/>
    <property type="match status" value="1"/>
</dbReference>
<sequence>MKLETEHLILYPLTDTLIGQILNNEITEFSTAKWLTEDNRTLLTWMKDELYLFMPPKIGFTSWIFIEKETNQVIGDGGYKGNPNQEGEIEIGYEIIEAKRRKGYATEAINALIDWAMTHREVKSIIAKCHYENIPSQNLVQKLQFTFVGEEDEMNIYQLYFDEHPLFKAFKCVIIGVACLGAIIPLSKKLIKKASRK</sequence>
<dbReference type="PANTHER" id="PTHR43792">
    <property type="entry name" value="GNAT FAMILY, PUTATIVE (AFU_ORTHOLOGUE AFUA_3G00765)-RELATED-RELATED"/>
    <property type="match status" value="1"/>
</dbReference>
<dbReference type="AlphaFoldDB" id="A0A173TM75"/>
<dbReference type="GeneID" id="60058054"/>
<dbReference type="EMBL" id="WMQE01000036">
    <property type="protein sequence ID" value="MTK22357.1"/>
    <property type="molecule type" value="Genomic_DNA"/>
</dbReference>
<dbReference type="PANTHER" id="PTHR43792:SF13">
    <property type="entry name" value="ACETYLTRANSFERASE"/>
    <property type="match status" value="1"/>
</dbReference>
<dbReference type="OrthoDB" id="452315at2"/>
<protein>
    <submittedName>
        <fullName evidence="1">GNAT family N-acetyltransferase</fullName>
    </submittedName>
</protein>
<accession>A0A173TM75</accession>